<proteinExistence type="predicted"/>
<feature type="compositionally biased region" description="Basic residues" evidence="2">
    <location>
        <begin position="328"/>
        <end position="340"/>
    </location>
</feature>
<dbReference type="GO" id="GO:0003677">
    <property type="term" value="F:DNA binding"/>
    <property type="evidence" value="ECO:0007669"/>
    <property type="project" value="InterPro"/>
</dbReference>
<dbReference type="Gene3D" id="1.10.443.10">
    <property type="entry name" value="Intergrase catalytic core"/>
    <property type="match status" value="1"/>
</dbReference>
<dbReference type="SUPFAM" id="SSF56349">
    <property type="entry name" value="DNA breaking-rejoining enzymes"/>
    <property type="match status" value="1"/>
</dbReference>
<accession>A0A1H0WVS6</accession>
<dbReference type="PANTHER" id="PTHR30349">
    <property type="entry name" value="PHAGE INTEGRASE-RELATED"/>
    <property type="match status" value="1"/>
</dbReference>
<dbReference type="EMBL" id="FNJR01000016">
    <property type="protein sequence ID" value="SDP94874.1"/>
    <property type="molecule type" value="Genomic_DNA"/>
</dbReference>
<organism evidence="4 5">
    <name type="scientific">Actinopolyspora xinjiangensis</name>
    <dbReference type="NCBI Taxonomy" id="405564"/>
    <lineage>
        <taxon>Bacteria</taxon>
        <taxon>Bacillati</taxon>
        <taxon>Actinomycetota</taxon>
        <taxon>Actinomycetes</taxon>
        <taxon>Actinopolysporales</taxon>
        <taxon>Actinopolysporaceae</taxon>
        <taxon>Actinopolyspora</taxon>
    </lineage>
</organism>
<dbReference type="InterPro" id="IPR050090">
    <property type="entry name" value="Tyrosine_recombinase_XerCD"/>
</dbReference>
<dbReference type="AlphaFoldDB" id="A0A1H0WVS6"/>
<dbReference type="GO" id="GO:0006310">
    <property type="term" value="P:DNA recombination"/>
    <property type="evidence" value="ECO:0007669"/>
    <property type="project" value="UniProtKB-KW"/>
</dbReference>
<dbReference type="InterPro" id="IPR002104">
    <property type="entry name" value="Integrase_catalytic"/>
</dbReference>
<evidence type="ECO:0000313" key="5">
    <source>
        <dbReference type="Proteomes" id="UP000199497"/>
    </source>
</evidence>
<keyword evidence="5" id="KW-1185">Reference proteome</keyword>
<evidence type="ECO:0000256" key="2">
    <source>
        <dbReference type="SAM" id="MobiDB-lite"/>
    </source>
</evidence>
<dbReference type="STRING" id="405564.SAMN04487905_11693"/>
<dbReference type="PANTHER" id="PTHR30349:SF64">
    <property type="entry name" value="PROPHAGE INTEGRASE INTD-RELATED"/>
    <property type="match status" value="1"/>
</dbReference>
<evidence type="ECO:0000259" key="3">
    <source>
        <dbReference type="PROSITE" id="PS51898"/>
    </source>
</evidence>
<gene>
    <name evidence="4" type="ORF">SAMN04487905_11693</name>
</gene>
<dbReference type="InterPro" id="IPR011010">
    <property type="entry name" value="DNA_brk_join_enz"/>
</dbReference>
<evidence type="ECO:0000313" key="4">
    <source>
        <dbReference type="EMBL" id="SDP94874.1"/>
    </source>
</evidence>
<sequence>MIETTYDVRIWKISRYNGKRGTTYRVRWSTGSQEHRGSFKTKALADSFRSELVSAQRKGEAFRLDTGLPVSMSRTVEEMSWFDFACAYVDMKWPEQSGNSRKGIAETLTTVTPALLATERGRPDDRTLREALFGWAFNRERRDTVEQPQRVRAALTWLASHTKPVSVLAEPAVLREVLGLIATRLDGKPSAASVVSRKRAVLHNALDYAVERGLLDRNRLPELKWSPPKAVQAIDKRTVVNHQQARKLLDAVRQQGPSGPRLVALFGVMYYAAARPGEAVNLHRQDVTLPELVADPDTGEWCEPEGAWGELLLSESAPETGARWSSTGRRRDRRQLKHRGRGDTRPVPCPPPLVKLLREHMRAYPPKPSGQLFYGLRGGELSQSTYGHAWERARKAALTPAEFASPLAKRPYDLRHAAVSTWLAAGVPPTQVAEWAGHSVNVLLQIYAKVLTGQEKAARNRIQKLLEEPGDT</sequence>
<dbReference type="PROSITE" id="PS51898">
    <property type="entry name" value="TYR_RECOMBINASE"/>
    <property type="match status" value="1"/>
</dbReference>
<dbReference type="GO" id="GO:0015074">
    <property type="term" value="P:DNA integration"/>
    <property type="evidence" value="ECO:0007669"/>
    <property type="project" value="InterPro"/>
</dbReference>
<protein>
    <submittedName>
        <fullName evidence="4">Site-specific recombinase XerD</fullName>
    </submittedName>
</protein>
<dbReference type="Proteomes" id="UP000199497">
    <property type="component" value="Unassembled WGS sequence"/>
</dbReference>
<keyword evidence="1" id="KW-0233">DNA recombination</keyword>
<dbReference type="OrthoDB" id="3773913at2"/>
<reference evidence="5" key="1">
    <citation type="submission" date="2016-10" db="EMBL/GenBank/DDBJ databases">
        <authorList>
            <person name="Varghese N."/>
            <person name="Submissions S."/>
        </authorList>
    </citation>
    <scope>NUCLEOTIDE SEQUENCE [LARGE SCALE GENOMIC DNA]</scope>
    <source>
        <strain evidence="5">DSM 46732</strain>
    </source>
</reference>
<dbReference type="InterPro" id="IPR013762">
    <property type="entry name" value="Integrase-like_cat_sf"/>
</dbReference>
<feature type="region of interest" description="Disordered" evidence="2">
    <location>
        <begin position="318"/>
        <end position="351"/>
    </location>
</feature>
<dbReference type="RefSeq" id="WP_092604340.1">
    <property type="nucleotide sequence ID" value="NZ_FNJR01000016.1"/>
</dbReference>
<name>A0A1H0WVS6_9ACTN</name>
<evidence type="ECO:0000256" key="1">
    <source>
        <dbReference type="ARBA" id="ARBA00023172"/>
    </source>
</evidence>
<feature type="domain" description="Tyr recombinase" evidence="3">
    <location>
        <begin position="235"/>
        <end position="461"/>
    </location>
</feature>
<dbReference type="Pfam" id="PF00589">
    <property type="entry name" value="Phage_integrase"/>
    <property type="match status" value="1"/>
</dbReference>